<keyword evidence="2" id="KW-0732">Signal</keyword>
<dbReference type="PANTHER" id="PTHR13388:SF11">
    <property type="entry name" value="DETONATOR, ISOFORM E"/>
    <property type="match status" value="1"/>
</dbReference>
<dbReference type="OrthoDB" id="10026202at2759"/>
<feature type="chain" id="PRO_5035170778" evidence="2">
    <location>
        <begin position="23"/>
        <end position="363"/>
    </location>
</feature>
<comment type="caution">
    <text evidence="3">The sequence shown here is derived from an EMBL/GenBank/DDBJ whole genome shotgun (WGS) entry which is preliminary data.</text>
</comment>
<dbReference type="EMBL" id="CAJVCH010549729">
    <property type="protein sequence ID" value="CAG7829002.1"/>
    <property type="molecule type" value="Genomic_DNA"/>
</dbReference>
<reference evidence="3" key="1">
    <citation type="submission" date="2021-06" db="EMBL/GenBank/DDBJ databases">
        <authorList>
            <person name="Hodson N. C."/>
            <person name="Mongue J. A."/>
            <person name="Jaron S. K."/>
        </authorList>
    </citation>
    <scope>NUCLEOTIDE SEQUENCE</scope>
</reference>
<feature type="signal peptide" evidence="2">
    <location>
        <begin position="1"/>
        <end position="22"/>
    </location>
</feature>
<organism evidence="3 4">
    <name type="scientific">Allacma fusca</name>
    <dbReference type="NCBI Taxonomy" id="39272"/>
    <lineage>
        <taxon>Eukaryota</taxon>
        <taxon>Metazoa</taxon>
        <taxon>Ecdysozoa</taxon>
        <taxon>Arthropoda</taxon>
        <taxon>Hexapoda</taxon>
        <taxon>Collembola</taxon>
        <taxon>Symphypleona</taxon>
        <taxon>Sminthuridae</taxon>
        <taxon>Allacma</taxon>
    </lineage>
</organism>
<dbReference type="InterPro" id="IPR026307">
    <property type="entry name" value="TMEM132"/>
</dbReference>
<feature type="region of interest" description="Disordered" evidence="1">
    <location>
        <begin position="168"/>
        <end position="191"/>
    </location>
</feature>
<keyword evidence="4" id="KW-1185">Reference proteome</keyword>
<dbReference type="AlphaFoldDB" id="A0A8J2PUW0"/>
<gene>
    <name evidence="3" type="ORF">AFUS01_LOCUS38890</name>
</gene>
<evidence type="ECO:0000313" key="3">
    <source>
        <dbReference type="EMBL" id="CAG7829002.1"/>
    </source>
</evidence>
<dbReference type="Proteomes" id="UP000708208">
    <property type="component" value="Unassembled WGS sequence"/>
</dbReference>
<proteinExistence type="predicted"/>
<name>A0A8J2PUW0_9HEXA</name>
<dbReference type="PANTHER" id="PTHR13388">
    <property type="entry name" value="DETONATOR, ISOFORM E"/>
    <property type="match status" value="1"/>
</dbReference>
<evidence type="ECO:0000256" key="2">
    <source>
        <dbReference type="SAM" id="SignalP"/>
    </source>
</evidence>
<sequence length="363" mass="39077">MSRSKFWSVWTSVFLVAAAASGFEIHFEQKDSGFFIRPSTSSSPSSSAGASSSSISSTSSEAGEIGDWENDRGEPITLTTEHFTVLPSSQPVSIRVNYGPFSTKQTVPVRLLVPDPLENSLPNGTATNSEPEMVPPLDLSAHIVTPTVPKDTPIIRVLFHAGQTAFGLPIPPQNSPRGSRQQTAGGGGGTRRYRTRLCLVAQATKSQGDIVTSSCSPDARDSTCLAELTLPIHWWPEAPTPNEDNSNVPIKPTKIPIQVSYAVYEPENGHCNEIGMSTTYSYGIPGEGSGTKRIQIQPPTQLATVVLTNAQKSYRVVKADASEAVKLLVPQGSLYPHAKFYIPVIVGKHDHQCIVAFIMSFTN</sequence>
<evidence type="ECO:0000313" key="4">
    <source>
        <dbReference type="Proteomes" id="UP000708208"/>
    </source>
</evidence>
<feature type="compositionally biased region" description="Low complexity" evidence="1">
    <location>
        <begin position="38"/>
        <end position="65"/>
    </location>
</feature>
<protein>
    <submittedName>
        <fullName evidence="3">Uncharacterized protein</fullName>
    </submittedName>
</protein>
<accession>A0A8J2PUW0</accession>
<feature type="region of interest" description="Disordered" evidence="1">
    <location>
        <begin position="38"/>
        <end position="73"/>
    </location>
</feature>
<evidence type="ECO:0000256" key="1">
    <source>
        <dbReference type="SAM" id="MobiDB-lite"/>
    </source>
</evidence>